<sequence>MSMRISQHPTLDELAHALAGAFIEVCRQRQGDGGVPCAVLTGGSGGERVLEALSSHPDRDTVEWTRVRFIWGDERWVPSGHEDRNDLLADRTLFDAVAVDPSLVHRVAGPDSGLTLDETAGAYAAVVHGIDRIDVALNGVGPDGHIASLFPGRDELEIVSDEAPEALPIRNSPKPPPERVTLTLPALRRAEHVWLIAAGTAKAEAVGRTIARSAPLLPAARVFGAAETVLWADTAALGAPSASSS</sequence>
<dbReference type="InterPro" id="IPR005900">
    <property type="entry name" value="6-phosphogluconolactonase_DevB"/>
</dbReference>
<name>A0ABN3B5R6_9MICO</name>
<feature type="domain" description="Glucosamine/galactosamine-6-phosphate isomerase" evidence="8">
    <location>
        <begin position="10"/>
        <end position="231"/>
    </location>
</feature>
<dbReference type="CDD" id="cd01400">
    <property type="entry name" value="6PGL"/>
    <property type="match status" value="1"/>
</dbReference>
<dbReference type="SUPFAM" id="SSF100950">
    <property type="entry name" value="NagB/RpiA/CoA transferase-like"/>
    <property type="match status" value="1"/>
</dbReference>
<keyword evidence="10" id="KW-1185">Reference proteome</keyword>
<dbReference type="PANTHER" id="PTHR11054:SF0">
    <property type="entry name" value="6-PHOSPHOGLUCONOLACTONASE"/>
    <property type="match status" value="1"/>
</dbReference>
<protein>
    <recommendedName>
        <fullName evidence="6 7">6-phosphogluconolactonase</fullName>
        <shortName evidence="7">6PGL</shortName>
        <ecNumber evidence="5 7">3.1.1.31</ecNumber>
    </recommendedName>
</protein>
<dbReference type="NCBIfam" id="TIGR01198">
    <property type="entry name" value="pgl"/>
    <property type="match status" value="1"/>
</dbReference>
<dbReference type="EMBL" id="BAAAOP010000005">
    <property type="protein sequence ID" value="GAA2188050.1"/>
    <property type="molecule type" value="Genomic_DNA"/>
</dbReference>
<dbReference type="EC" id="3.1.1.31" evidence="5 7"/>
<comment type="pathway">
    <text evidence="3 7">Carbohydrate degradation; pentose phosphate pathway; D-ribulose 5-phosphate from D-glucose 6-phosphate (oxidative stage): step 2/3.</text>
</comment>
<dbReference type="InterPro" id="IPR039104">
    <property type="entry name" value="6PGL"/>
</dbReference>
<reference evidence="9 10" key="1">
    <citation type="journal article" date="2019" name="Int. J. Syst. Evol. Microbiol.">
        <title>The Global Catalogue of Microorganisms (GCM) 10K type strain sequencing project: providing services to taxonomists for standard genome sequencing and annotation.</title>
        <authorList>
            <consortium name="The Broad Institute Genomics Platform"/>
            <consortium name="The Broad Institute Genome Sequencing Center for Infectious Disease"/>
            <person name="Wu L."/>
            <person name="Ma J."/>
        </authorList>
    </citation>
    <scope>NUCLEOTIDE SEQUENCE [LARGE SCALE GENOMIC DNA]</scope>
    <source>
        <strain evidence="9 10">JCM 14919</strain>
    </source>
</reference>
<evidence type="ECO:0000256" key="5">
    <source>
        <dbReference type="ARBA" id="ARBA00013198"/>
    </source>
</evidence>
<comment type="similarity">
    <text evidence="4 7">Belongs to the glucosamine/galactosamine-6-phosphate isomerase family. 6-phosphogluconolactonase subfamily.</text>
</comment>
<gene>
    <name evidence="7 9" type="primary">pgl</name>
    <name evidence="9" type="ORF">GCM10009786_15510</name>
</gene>
<evidence type="ECO:0000256" key="2">
    <source>
        <dbReference type="ARBA" id="ARBA00002681"/>
    </source>
</evidence>
<accession>A0ABN3B5R6</accession>
<proteinExistence type="inferred from homology"/>
<dbReference type="Proteomes" id="UP001501084">
    <property type="component" value="Unassembled WGS sequence"/>
</dbReference>
<comment type="caution">
    <text evidence="9">The sequence shown here is derived from an EMBL/GenBank/DDBJ whole genome shotgun (WGS) entry which is preliminary data.</text>
</comment>
<evidence type="ECO:0000256" key="7">
    <source>
        <dbReference type="RuleBase" id="RU365095"/>
    </source>
</evidence>
<comment type="function">
    <text evidence="2 7">Hydrolysis of 6-phosphogluconolactone to 6-phosphogluconate.</text>
</comment>
<evidence type="ECO:0000313" key="9">
    <source>
        <dbReference type="EMBL" id="GAA2188050.1"/>
    </source>
</evidence>
<keyword evidence="7" id="KW-0378">Hydrolase</keyword>
<dbReference type="RefSeq" id="WP_346057922.1">
    <property type="nucleotide sequence ID" value="NZ_BAAAOP010000005.1"/>
</dbReference>
<dbReference type="InterPro" id="IPR006148">
    <property type="entry name" value="Glc/Gal-6P_isomerase"/>
</dbReference>
<evidence type="ECO:0000256" key="3">
    <source>
        <dbReference type="ARBA" id="ARBA00004961"/>
    </source>
</evidence>
<evidence type="ECO:0000256" key="1">
    <source>
        <dbReference type="ARBA" id="ARBA00000832"/>
    </source>
</evidence>
<dbReference type="Pfam" id="PF01182">
    <property type="entry name" value="Glucosamine_iso"/>
    <property type="match status" value="1"/>
</dbReference>
<evidence type="ECO:0000256" key="6">
    <source>
        <dbReference type="ARBA" id="ARBA00020337"/>
    </source>
</evidence>
<evidence type="ECO:0000313" key="10">
    <source>
        <dbReference type="Proteomes" id="UP001501084"/>
    </source>
</evidence>
<evidence type="ECO:0000259" key="8">
    <source>
        <dbReference type="Pfam" id="PF01182"/>
    </source>
</evidence>
<dbReference type="InterPro" id="IPR037171">
    <property type="entry name" value="NagB/RpiA_transferase-like"/>
</dbReference>
<organism evidence="9 10">
    <name type="scientific">Leucobacter alluvii</name>
    <dbReference type="NCBI Taxonomy" id="340321"/>
    <lineage>
        <taxon>Bacteria</taxon>
        <taxon>Bacillati</taxon>
        <taxon>Actinomycetota</taxon>
        <taxon>Actinomycetes</taxon>
        <taxon>Micrococcales</taxon>
        <taxon>Microbacteriaceae</taxon>
        <taxon>Leucobacter</taxon>
    </lineage>
</organism>
<dbReference type="PANTHER" id="PTHR11054">
    <property type="entry name" value="6-PHOSPHOGLUCONOLACTONASE"/>
    <property type="match status" value="1"/>
</dbReference>
<dbReference type="Gene3D" id="3.40.50.1360">
    <property type="match status" value="1"/>
</dbReference>
<evidence type="ECO:0000256" key="4">
    <source>
        <dbReference type="ARBA" id="ARBA00010662"/>
    </source>
</evidence>
<comment type="catalytic activity">
    <reaction evidence="1 7">
        <text>6-phospho-D-glucono-1,5-lactone + H2O = 6-phospho-D-gluconate + H(+)</text>
        <dbReference type="Rhea" id="RHEA:12556"/>
        <dbReference type="ChEBI" id="CHEBI:15377"/>
        <dbReference type="ChEBI" id="CHEBI:15378"/>
        <dbReference type="ChEBI" id="CHEBI:57955"/>
        <dbReference type="ChEBI" id="CHEBI:58759"/>
        <dbReference type="EC" id="3.1.1.31"/>
    </reaction>
</comment>